<gene>
    <name evidence="9" type="primary">LOC116758332</name>
</gene>
<evidence type="ECO:0000259" key="8">
    <source>
        <dbReference type="PROSITE" id="PS01033"/>
    </source>
</evidence>
<protein>
    <submittedName>
        <fullName evidence="9">Hemoglobin subunit epsilon-2-like</fullName>
    </submittedName>
</protein>
<dbReference type="Gene3D" id="1.10.490.10">
    <property type="entry name" value="Globins"/>
    <property type="match status" value="1"/>
</dbReference>
<dbReference type="GO" id="GO:0004601">
    <property type="term" value="F:peroxidase activity"/>
    <property type="evidence" value="ECO:0007669"/>
    <property type="project" value="TreeGrafter"/>
</dbReference>
<evidence type="ECO:0000313" key="10">
    <source>
        <dbReference type="Proteomes" id="UP000694554"/>
    </source>
</evidence>
<dbReference type="PANTHER" id="PTHR11442">
    <property type="entry name" value="HEMOGLOBIN FAMILY MEMBER"/>
    <property type="match status" value="1"/>
</dbReference>
<dbReference type="GO" id="GO:0020037">
    <property type="term" value="F:heme binding"/>
    <property type="evidence" value="ECO:0007669"/>
    <property type="project" value="InterPro"/>
</dbReference>
<sequence length="149" mass="16885">MVHFTAEEKDIVASLWAKMNVEVAGGESLGRFLVVYPWTQRFFYNFANLCSESAIMGNPKVKARGRKVLTSFGNTIKHMDDLKGTFAHLSELHFDKLDVDSENFRVSSGHQHDIDCLATHFSEEFTQKTQAPWQKLTEAVANALANKYQ</sequence>
<evidence type="ECO:0000256" key="7">
    <source>
        <dbReference type="RuleBase" id="RU000356"/>
    </source>
</evidence>
<accession>A0A8C9BSV7</accession>
<evidence type="ECO:0000256" key="3">
    <source>
        <dbReference type="ARBA" id="ARBA00022617"/>
    </source>
</evidence>
<dbReference type="Proteomes" id="UP000694554">
    <property type="component" value="Chromosome 8"/>
</dbReference>
<dbReference type="Ensembl" id="ENSPSNT00000013358.1">
    <property type="protein sequence ID" value="ENSPSNP00000011802.1"/>
    <property type="gene ID" value="ENSPSNG00000008643.1"/>
</dbReference>
<evidence type="ECO:0000256" key="1">
    <source>
        <dbReference type="ARBA" id="ARBA00008705"/>
    </source>
</evidence>
<dbReference type="PANTHER" id="PTHR11442:SF35">
    <property type="entry name" value="HEMOGLOBIN SUBUNIT EPSILON-2"/>
    <property type="match status" value="1"/>
</dbReference>
<dbReference type="AlphaFoldDB" id="A0A8C9BSV7"/>
<dbReference type="SUPFAM" id="SSF46458">
    <property type="entry name" value="Globin-like"/>
    <property type="match status" value="1"/>
</dbReference>
<dbReference type="InterPro" id="IPR009050">
    <property type="entry name" value="Globin-like_sf"/>
</dbReference>
<dbReference type="GO" id="GO:0005833">
    <property type="term" value="C:hemoglobin complex"/>
    <property type="evidence" value="ECO:0007669"/>
    <property type="project" value="InterPro"/>
</dbReference>
<dbReference type="InterPro" id="IPR000971">
    <property type="entry name" value="Globin"/>
</dbReference>
<keyword evidence="2 7" id="KW-0813">Transport</keyword>
<keyword evidence="5" id="KW-0479">Metal-binding</keyword>
<name>A0A8C9BSV7_PHOSS</name>
<organism evidence="9 10">
    <name type="scientific">Phocoena sinus</name>
    <name type="common">Vaquita</name>
    <dbReference type="NCBI Taxonomy" id="42100"/>
    <lineage>
        <taxon>Eukaryota</taxon>
        <taxon>Metazoa</taxon>
        <taxon>Chordata</taxon>
        <taxon>Craniata</taxon>
        <taxon>Vertebrata</taxon>
        <taxon>Euteleostomi</taxon>
        <taxon>Mammalia</taxon>
        <taxon>Eutheria</taxon>
        <taxon>Laurasiatheria</taxon>
        <taxon>Artiodactyla</taxon>
        <taxon>Whippomorpha</taxon>
        <taxon>Cetacea</taxon>
        <taxon>Odontoceti</taxon>
        <taxon>Phocoenidae</taxon>
        <taxon>Phocoena</taxon>
    </lineage>
</organism>
<dbReference type="InterPro" id="IPR012292">
    <property type="entry name" value="Globin/Proto"/>
</dbReference>
<dbReference type="InterPro" id="IPR002337">
    <property type="entry name" value="Hemoglobin_b"/>
</dbReference>
<proteinExistence type="inferred from homology"/>
<reference evidence="9" key="1">
    <citation type="submission" date="2019-08" db="EMBL/GenBank/DDBJ databases">
        <title>Phocoena sinus (Vaquita) genome, mPhoSin1, primary haplotype.</title>
        <authorList>
            <person name="Morin P."/>
            <person name="Mountcastle J."/>
            <person name="Fungtammasan C."/>
            <person name="Rhie A."/>
            <person name="Rojas-Bracho L."/>
            <person name="Smith C.R."/>
            <person name="Taylor B.L."/>
            <person name="Gulland F.M.D."/>
            <person name="Musser W."/>
            <person name="Houck M."/>
            <person name="Haase B."/>
            <person name="Paez S."/>
            <person name="Howe K."/>
            <person name="Torrance J."/>
            <person name="Formenti G."/>
            <person name="Phillippy A."/>
            <person name="Ryder O."/>
            <person name="Jarvis E.D."/>
            <person name="Fedrigo O."/>
        </authorList>
    </citation>
    <scope>NUCLEOTIDE SEQUENCE [LARGE SCALE GENOMIC DNA]</scope>
</reference>
<reference evidence="9" key="2">
    <citation type="submission" date="2025-08" db="UniProtKB">
        <authorList>
            <consortium name="Ensembl"/>
        </authorList>
    </citation>
    <scope>IDENTIFICATION</scope>
</reference>
<evidence type="ECO:0000256" key="4">
    <source>
        <dbReference type="ARBA" id="ARBA00022621"/>
    </source>
</evidence>
<dbReference type="GO" id="GO:0031838">
    <property type="term" value="C:haptoglobin-hemoglobin complex"/>
    <property type="evidence" value="ECO:0007669"/>
    <property type="project" value="TreeGrafter"/>
</dbReference>
<keyword evidence="10" id="KW-1185">Reference proteome</keyword>
<evidence type="ECO:0000313" key="9">
    <source>
        <dbReference type="Ensembl" id="ENSPSNP00000011802.1"/>
    </source>
</evidence>
<reference evidence="9" key="3">
    <citation type="submission" date="2025-09" db="UniProtKB">
        <authorList>
            <consortium name="Ensembl"/>
        </authorList>
    </citation>
    <scope>IDENTIFICATION</scope>
</reference>
<dbReference type="GO" id="GO:0072562">
    <property type="term" value="C:blood microparticle"/>
    <property type="evidence" value="ECO:0007669"/>
    <property type="project" value="TreeGrafter"/>
</dbReference>
<dbReference type="GO" id="GO:0042744">
    <property type="term" value="P:hydrogen peroxide catabolic process"/>
    <property type="evidence" value="ECO:0007669"/>
    <property type="project" value="TreeGrafter"/>
</dbReference>
<dbReference type="PRINTS" id="PR00814">
    <property type="entry name" value="BETAHAEM"/>
</dbReference>
<dbReference type="InterPro" id="IPR050056">
    <property type="entry name" value="Hemoglobin_oxygen_transport"/>
</dbReference>
<evidence type="ECO:0000256" key="5">
    <source>
        <dbReference type="ARBA" id="ARBA00022723"/>
    </source>
</evidence>
<dbReference type="GO" id="GO:0031720">
    <property type="term" value="F:haptoglobin binding"/>
    <property type="evidence" value="ECO:0007669"/>
    <property type="project" value="TreeGrafter"/>
</dbReference>
<dbReference type="Pfam" id="PF00042">
    <property type="entry name" value="Globin"/>
    <property type="match status" value="1"/>
</dbReference>
<dbReference type="GO" id="GO:0019825">
    <property type="term" value="F:oxygen binding"/>
    <property type="evidence" value="ECO:0007669"/>
    <property type="project" value="InterPro"/>
</dbReference>
<dbReference type="GO" id="GO:0005344">
    <property type="term" value="F:oxygen carrier activity"/>
    <property type="evidence" value="ECO:0007669"/>
    <property type="project" value="UniProtKB-KW"/>
</dbReference>
<dbReference type="GO" id="GO:0046872">
    <property type="term" value="F:metal ion binding"/>
    <property type="evidence" value="ECO:0007669"/>
    <property type="project" value="UniProtKB-KW"/>
</dbReference>
<evidence type="ECO:0000256" key="6">
    <source>
        <dbReference type="ARBA" id="ARBA00023004"/>
    </source>
</evidence>
<keyword evidence="6" id="KW-0408">Iron</keyword>
<dbReference type="PROSITE" id="PS01033">
    <property type="entry name" value="GLOBIN"/>
    <property type="match status" value="1"/>
</dbReference>
<dbReference type="GO" id="GO:0031721">
    <property type="term" value="F:hemoglobin alpha binding"/>
    <property type="evidence" value="ECO:0007669"/>
    <property type="project" value="TreeGrafter"/>
</dbReference>
<comment type="similarity">
    <text evidence="1 7">Belongs to the globin family.</text>
</comment>
<keyword evidence="3 7" id="KW-0349">Heme</keyword>
<keyword evidence="4 7" id="KW-0561">Oxygen transport</keyword>
<dbReference type="GO" id="GO:0043177">
    <property type="term" value="F:organic acid binding"/>
    <property type="evidence" value="ECO:0007669"/>
    <property type="project" value="TreeGrafter"/>
</dbReference>
<dbReference type="GeneTree" id="ENSGT00940000164934"/>
<evidence type="ECO:0000256" key="2">
    <source>
        <dbReference type="ARBA" id="ARBA00022448"/>
    </source>
</evidence>
<feature type="domain" description="Globin" evidence="8">
    <location>
        <begin position="3"/>
        <end position="149"/>
    </location>
</feature>